<gene>
    <name evidence="2" type="ORF">WMQ36_13120</name>
</gene>
<keyword evidence="3" id="KW-1185">Reference proteome</keyword>
<dbReference type="Proteomes" id="UP001454086">
    <property type="component" value="Unassembled WGS sequence"/>
</dbReference>
<dbReference type="Gene3D" id="3.90.226.30">
    <property type="match status" value="1"/>
</dbReference>
<comment type="caution">
    <text evidence="2">The sequence shown here is derived from an EMBL/GenBank/DDBJ whole genome shotgun (WGS) entry which is preliminary data.</text>
</comment>
<dbReference type="PANTHER" id="PTHR33171:SF17">
    <property type="entry name" value="LARA-LIKE N-TERMINAL DOMAIN-CONTAINING PROTEIN"/>
    <property type="match status" value="1"/>
</dbReference>
<evidence type="ECO:0000313" key="3">
    <source>
        <dbReference type="Proteomes" id="UP001454086"/>
    </source>
</evidence>
<name>A0ABV1D6B1_9FIRM</name>
<feature type="domain" description="LarA-like N-terminal" evidence="1">
    <location>
        <begin position="32"/>
        <end position="179"/>
    </location>
</feature>
<dbReference type="InterPro" id="IPR018657">
    <property type="entry name" value="LarA-like_N"/>
</dbReference>
<dbReference type="Gene3D" id="3.40.50.11440">
    <property type="match status" value="1"/>
</dbReference>
<evidence type="ECO:0000313" key="2">
    <source>
        <dbReference type="EMBL" id="MEQ2425916.1"/>
    </source>
</evidence>
<accession>A0ABV1D6B1</accession>
<proteinExistence type="predicted"/>
<dbReference type="RefSeq" id="WP_008719516.1">
    <property type="nucleotide sequence ID" value="NZ_JBBMFM010000045.1"/>
</dbReference>
<reference evidence="2 3" key="1">
    <citation type="submission" date="2024-03" db="EMBL/GenBank/DDBJ databases">
        <title>Human intestinal bacterial collection.</title>
        <authorList>
            <person name="Pauvert C."/>
            <person name="Hitch T.C.A."/>
            <person name="Clavel T."/>
        </authorList>
    </citation>
    <scope>NUCLEOTIDE SEQUENCE [LARGE SCALE GENOMIC DNA]</scope>
    <source>
        <strain evidence="2 3">CLA-SR-H021</strain>
    </source>
</reference>
<evidence type="ECO:0000259" key="1">
    <source>
        <dbReference type="Pfam" id="PF09861"/>
    </source>
</evidence>
<dbReference type="InterPro" id="IPR043166">
    <property type="entry name" value="LarA-like_C"/>
</dbReference>
<organism evidence="2 3">
    <name type="scientific">Enterocloster hominis</name>
    <name type="common">ex Hitch et al. 2024</name>
    <dbReference type="NCBI Taxonomy" id="1917870"/>
    <lineage>
        <taxon>Bacteria</taxon>
        <taxon>Bacillati</taxon>
        <taxon>Bacillota</taxon>
        <taxon>Clostridia</taxon>
        <taxon>Lachnospirales</taxon>
        <taxon>Lachnospiraceae</taxon>
        <taxon>Enterocloster</taxon>
    </lineage>
</organism>
<dbReference type="InterPro" id="IPR048068">
    <property type="entry name" value="LarA-like"/>
</dbReference>
<protein>
    <submittedName>
        <fullName evidence="2">Lactate racemase domain-containing protein</fullName>
    </submittedName>
</protein>
<sequence length="423" mass="47680">MEKQYLEESGGFINEQQWKDFLAERLNEEIPHNLLLVPPDFTRGHSFGGVITQYIYERMRDKCNVRILPAVGTHMQMTAEEKHGFFGPVPEDVFLEHDWRRDNVDIGRIPGEAVSQATGGRYDRDIDIQIDRRLVSGEYDKIISIGQVVPHEVAGMSNYSKNILVGLGGRNLINKSHMIGALCGIETILGNVDSPVRAIFDYGEECLMSQIPLTYILTVTAQQHGETQLQGLYMGRSRELFKMAACRAAKSNITRLPKKVRKMVVYLDRDEFKSTWVGNKAIYRTRMAIADGGWLLVIAPGLKMFGENETVDAAIRQYGYCGTKAIMELYGQGVFENLEMVSAHLIHGSSDGRFNITYATNPECMPEADVRKAGYGWMPLDHALKLFHPEDKSEGYYTSGNGEEFYFIKSPAIGLWKAEGNKQ</sequence>
<dbReference type="Pfam" id="PF09861">
    <property type="entry name" value="Lar_N"/>
    <property type="match status" value="1"/>
</dbReference>
<dbReference type="EMBL" id="JBBMFM010000045">
    <property type="protein sequence ID" value="MEQ2425916.1"/>
    <property type="molecule type" value="Genomic_DNA"/>
</dbReference>
<dbReference type="PANTHER" id="PTHR33171">
    <property type="entry name" value="LAR_N DOMAIN-CONTAINING PROTEIN"/>
    <property type="match status" value="1"/>
</dbReference>